<dbReference type="CDD" id="cd00030">
    <property type="entry name" value="C2"/>
    <property type="match status" value="1"/>
</dbReference>
<feature type="region of interest" description="Disordered" evidence="1">
    <location>
        <begin position="1091"/>
        <end position="1123"/>
    </location>
</feature>
<gene>
    <name evidence="3" type="ORF">X943_001956</name>
</gene>
<feature type="compositionally biased region" description="Low complexity" evidence="1">
    <location>
        <begin position="1168"/>
        <end position="1177"/>
    </location>
</feature>
<protein>
    <submittedName>
        <fullName evidence="3">Sma protein</fullName>
    </submittedName>
</protein>
<dbReference type="Pfam" id="PF24652">
    <property type="entry name" value="CEP76_C"/>
    <property type="match status" value="1"/>
</dbReference>
<organism evidence="3 4">
    <name type="scientific">Babesia divergens</name>
    <dbReference type="NCBI Taxonomy" id="32595"/>
    <lineage>
        <taxon>Eukaryota</taxon>
        <taxon>Sar</taxon>
        <taxon>Alveolata</taxon>
        <taxon>Apicomplexa</taxon>
        <taxon>Aconoidasida</taxon>
        <taxon>Piroplasmida</taxon>
        <taxon>Babesiidae</taxon>
        <taxon>Babesia</taxon>
    </lineage>
</organism>
<dbReference type="PANTHER" id="PTHR46436:SF2">
    <property type="entry name" value="CHROMOSOME UNDETERMINED SCAFFOLD_119, WHOLE GENOME SHOTGUN SEQUENCE"/>
    <property type="match status" value="1"/>
</dbReference>
<evidence type="ECO:0000313" key="4">
    <source>
        <dbReference type="Proteomes" id="UP001195914"/>
    </source>
</evidence>
<evidence type="ECO:0000313" key="3">
    <source>
        <dbReference type="EMBL" id="KAK1937449.1"/>
    </source>
</evidence>
<dbReference type="Gene3D" id="2.60.40.150">
    <property type="entry name" value="C2 domain"/>
    <property type="match status" value="1"/>
</dbReference>
<dbReference type="InterPro" id="IPR056288">
    <property type="entry name" value="CEP76_C"/>
</dbReference>
<evidence type="ECO:0000259" key="2">
    <source>
        <dbReference type="PROSITE" id="PS50004"/>
    </source>
</evidence>
<dbReference type="PANTHER" id="PTHR46436">
    <property type="entry name" value="CENTROSOMAL PROTEIN OF 76 KDA"/>
    <property type="match status" value="1"/>
</dbReference>
<feature type="compositionally biased region" description="Polar residues" evidence="1">
    <location>
        <begin position="9"/>
        <end position="18"/>
    </location>
</feature>
<feature type="region of interest" description="Disordered" evidence="1">
    <location>
        <begin position="1346"/>
        <end position="1379"/>
    </location>
</feature>
<name>A0AAD9LJ95_BABDI</name>
<dbReference type="InterPro" id="IPR000008">
    <property type="entry name" value="C2_dom"/>
</dbReference>
<dbReference type="Pfam" id="PF24656">
    <property type="entry name" value="CEPT76_peptidase"/>
    <property type="match status" value="1"/>
</dbReference>
<accession>A0AAD9LJ95</accession>
<dbReference type="Pfam" id="PF00168">
    <property type="entry name" value="C2"/>
    <property type="match status" value="1"/>
</dbReference>
<dbReference type="Proteomes" id="UP001195914">
    <property type="component" value="Unassembled WGS sequence"/>
</dbReference>
<dbReference type="InterPro" id="IPR052299">
    <property type="entry name" value="CEP76"/>
</dbReference>
<dbReference type="InterPro" id="IPR056290">
    <property type="entry name" value="CEPT76/DRC7_peptidase-like_dom"/>
</dbReference>
<feature type="region of interest" description="Disordered" evidence="1">
    <location>
        <begin position="1"/>
        <end position="24"/>
    </location>
</feature>
<keyword evidence="4" id="KW-1185">Reference proteome</keyword>
<dbReference type="SUPFAM" id="SSF49562">
    <property type="entry name" value="C2 domain (Calcium/lipid-binding domain, CaLB)"/>
    <property type="match status" value="1"/>
</dbReference>
<comment type="caution">
    <text evidence="3">The sequence shown here is derived from an EMBL/GenBank/DDBJ whole genome shotgun (WGS) entry which is preliminary data.</text>
</comment>
<dbReference type="PROSITE" id="PS50004">
    <property type="entry name" value="C2"/>
    <property type="match status" value="1"/>
</dbReference>
<dbReference type="SMART" id="SM00239">
    <property type="entry name" value="C2"/>
    <property type="match status" value="1"/>
</dbReference>
<dbReference type="EMBL" id="JAHBMH010000033">
    <property type="protein sequence ID" value="KAK1937449.1"/>
    <property type="molecule type" value="Genomic_DNA"/>
</dbReference>
<evidence type="ECO:0000256" key="1">
    <source>
        <dbReference type="SAM" id="MobiDB-lite"/>
    </source>
</evidence>
<reference evidence="3" key="1">
    <citation type="journal article" date="2014" name="Nucleic Acids Res.">
        <title>The evolutionary dynamics of variant antigen genes in Babesia reveal a history of genomic innovation underlying host-parasite interaction.</title>
        <authorList>
            <person name="Jackson A.P."/>
            <person name="Otto T.D."/>
            <person name="Darby A."/>
            <person name="Ramaprasad A."/>
            <person name="Xia D."/>
            <person name="Echaide I.E."/>
            <person name="Farber M."/>
            <person name="Gahlot S."/>
            <person name="Gamble J."/>
            <person name="Gupta D."/>
            <person name="Gupta Y."/>
            <person name="Jackson L."/>
            <person name="Malandrin L."/>
            <person name="Malas T.B."/>
            <person name="Moussa E."/>
            <person name="Nair M."/>
            <person name="Reid A.J."/>
            <person name="Sanders M."/>
            <person name="Sharma J."/>
            <person name="Tracey A."/>
            <person name="Quail M.A."/>
            <person name="Weir W."/>
            <person name="Wastling J.M."/>
            <person name="Hall N."/>
            <person name="Willadsen P."/>
            <person name="Lingelbach K."/>
            <person name="Shiels B."/>
            <person name="Tait A."/>
            <person name="Berriman M."/>
            <person name="Allred D.R."/>
            <person name="Pain A."/>
        </authorList>
    </citation>
    <scope>NUCLEOTIDE SEQUENCE</scope>
    <source>
        <strain evidence="3">1802A</strain>
    </source>
</reference>
<feature type="domain" description="C2" evidence="2">
    <location>
        <begin position="433"/>
        <end position="570"/>
    </location>
</feature>
<proteinExistence type="predicted"/>
<sequence>MVKLEVWEQKSSVSANDTESSDEDVKRIPLFDRLLPKATVARPVKSEGTVSESGSDSADYDNFFESDFSDATEEPVSEGTAYAEDWRQLQALRAKDKVSSAAYNDYRALPRAWDSVFYISSMHNLENANQHFFYCIKVKHVNDEVSKASGLGNITMYTPHFTLKPGECVTLQTPMFIWKKRRLTLAYGQLQHYVVKIELWKTHRMRINTLYGVQQMTFQEIIEHHSNFSITINLHIPDSAIERAAPANNRNKGQQATAITEATERRVPMHKVSVFLLLEEVFDFYFLFENWWFTMSPEMPDTLKELPKTLKLSVPMATGGRWDTKSTNASVDAFWSSPGVFCFQGTLRQLRYACFSAKMYCVHKRKFLAKPPTLLGTCIVSLKSVQEQPLVRGVVKKLTLGTRNMFSGTVQGNIRCCVKSCTSGFFEDLKTRPAQPISGSALITQLDHRCQYLIIRVVKCENLPATNTDSNTADPMVKVKWDGIVNYTAIVESTIFPVYNQNMYFPIHLVDERELTDPALIKHSLPVDLKSKGPVVVEVWDHDDASSDFLGSVEIPLSKIYTHGVLQQRSLVDGIYTEVSQEKYRRSDDSDEDGDVEVLYTGDNASNVPYRKHVTRLFSDSLPLSGATVAHRGKKPTISVEMYIIPPMPNDLYIPEDQTKHMRTDIYRDLSRRWKKEYDTWQAVYNERFPGAVSRRRFTCVTRSASNFKDNFPSDVIPLCYFIKPIQMYIQLSPPGELMHWISNFTFKDDGMSTIGGFISIDTWQMPSRFVLTRKGGLQDRAVLLCSCLLGLGYDAYVCKGTVKGGKQEHCWVMTRHKDQTVTFWETANKRMWHLPRRWQTQNFLVAEKPEDVMNSSGNYAQLPTKVEHNKDACTSTNQGRQQAKHKLMNYELYGNEYMADVKVELNNILNSKDIVSYDVTSLPVQSEFYGAGQSREGGNKRLSLIDPKPHLLIPKETLIYVPYSSIEVIFNDKQLWGNLQNHHPACITYDLERPDEWKPFLKVPLDDSIMPDVQITAPVSEIVCANAAKDIKNDIVEMIELMHAQNGRVPTFTHDQQMDEHLESFIDILEFRQRLDMQFDPGMPPHLFGWSVNRRKRSKRTTNTTGAEEKCEQTNIDEPQQDVGANIMEQSVSGSIDATSLQAKCESSQLNEKVAKLKDEADDEGSDTTTASTDDSIIFDPQPMPIRNMAAADRQRQTRPLPLQRRRMRRGIHLGSKIKAIFSAAPRHRAMPQDDEDILDQTTSFDSSWRGKLSAHGFRLKRPSVVIRAPKVDILKLLSHASMSLKMESSDEFKDCIEEVHDSGSEKSVFTPMSCVNSASHFKDQFNHELYYKQCIDSAVHRKAPIKDGSRRPQHAQITAKAPQKSSLQSKGTAMGPRKPTLLKKLLRKVKIYDIPEPHKMPRFMMDMQQVVQESGFLPHYLEHKYPIPYEFNVYRSQQISKWNWYYNMEARQYAWRSHLPIPPNHTFIGIPIHFCSSDMNEIRHMLTSNNKFKKLLVPDVERCINVIYVKVFPLLGSVLSTWVFLGCHVPWNTR</sequence>
<feature type="region of interest" description="Disordered" evidence="1">
    <location>
        <begin position="1155"/>
        <end position="1183"/>
    </location>
</feature>
<reference evidence="3" key="2">
    <citation type="submission" date="2021-05" db="EMBL/GenBank/DDBJ databases">
        <authorList>
            <person name="Pain A."/>
        </authorList>
    </citation>
    <scope>NUCLEOTIDE SEQUENCE</scope>
    <source>
        <strain evidence="3">1802A</strain>
    </source>
</reference>
<dbReference type="InterPro" id="IPR035892">
    <property type="entry name" value="C2_domain_sf"/>
</dbReference>